<dbReference type="EMBL" id="MHKO01000006">
    <property type="protein sequence ID" value="OGY93056.1"/>
    <property type="molecule type" value="Genomic_DNA"/>
</dbReference>
<keyword evidence="3" id="KW-0378">Hydrolase</keyword>
<gene>
    <name evidence="12" type="ORF">A3H70_05450</name>
</gene>
<evidence type="ECO:0000256" key="10">
    <source>
        <dbReference type="SAM" id="MobiDB-lite"/>
    </source>
</evidence>
<dbReference type="InterPro" id="IPR018044">
    <property type="entry name" value="Peptidase_S11"/>
</dbReference>
<dbReference type="GO" id="GO:0071555">
    <property type="term" value="P:cell wall organization"/>
    <property type="evidence" value="ECO:0007669"/>
    <property type="project" value="UniProtKB-KW"/>
</dbReference>
<dbReference type="SUPFAM" id="SSF56601">
    <property type="entry name" value="beta-lactamase/transpeptidase-like"/>
    <property type="match status" value="1"/>
</dbReference>
<dbReference type="GO" id="GO:0008360">
    <property type="term" value="P:regulation of cell shape"/>
    <property type="evidence" value="ECO:0007669"/>
    <property type="project" value="UniProtKB-KW"/>
</dbReference>
<feature type="active site" evidence="7">
    <location>
        <position position="144"/>
    </location>
</feature>
<organism evidence="12 13">
    <name type="scientific">Candidatus Komeilibacteria bacterium RIFCSPLOWO2_02_FULL_48_11</name>
    <dbReference type="NCBI Taxonomy" id="1798553"/>
    <lineage>
        <taxon>Bacteria</taxon>
        <taxon>Candidatus Komeiliibacteriota</taxon>
    </lineage>
</organism>
<evidence type="ECO:0000259" key="11">
    <source>
        <dbReference type="Pfam" id="PF00768"/>
    </source>
</evidence>
<feature type="active site" description="Proton acceptor" evidence="7">
    <location>
        <position position="92"/>
    </location>
</feature>
<sequence>MTGIIFSFLLATLASSLPGLPLTIEPMYLSSSQPRAERALRDKTGQPPRKTDVLSLGPRLSAKSALVVDKDSGAVLFESNSSVARPLASLTKLMTALVFLESSPNLASVVAMTEDDDREGGATFIRPGESATLADYLATSLIGSANNATMVLARSQTATTTEFIAKMNTAACALGLDKTSFVEPTGLDSANIGSTRDAAKLLDAVSRNEKIRSLTSRASAIITVGPKGEEREVKNTDQLLNSIIQVTLGKTGYLDEALYNLAVVAKLKNGQEVYIIVLGSDSSDERFQDAKNLAVWAQSTYSWDK</sequence>
<reference evidence="12 13" key="1">
    <citation type="journal article" date="2016" name="Nat. Commun.">
        <title>Thousands of microbial genomes shed light on interconnected biogeochemical processes in an aquifer system.</title>
        <authorList>
            <person name="Anantharaman K."/>
            <person name="Brown C.T."/>
            <person name="Hug L.A."/>
            <person name="Sharon I."/>
            <person name="Castelle C.J."/>
            <person name="Probst A.J."/>
            <person name="Thomas B.C."/>
            <person name="Singh A."/>
            <person name="Wilkins M.J."/>
            <person name="Karaoz U."/>
            <person name="Brodie E.L."/>
            <person name="Williams K.H."/>
            <person name="Hubbard S.S."/>
            <person name="Banfield J.F."/>
        </authorList>
    </citation>
    <scope>NUCLEOTIDE SEQUENCE [LARGE SCALE GENOMIC DNA]</scope>
</reference>
<dbReference type="InterPro" id="IPR001967">
    <property type="entry name" value="Peptidase_S11_N"/>
</dbReference>
<feature type="region of interest" description="Disordered" evidence="10">
    <location>
        <begin position="33"/>
        <end position="54"/>
    </location>
</feature>
<dbReference type="PRINTS" id="PR00725">
    <property type="entry name" value="DADACBPTASE1"/>
</dbReference>
<dbReference type="GO" id="GO:0009252">
    <property type="term" value="P:peptidoglycan biosynthetic process"/>
    <property type="evidence" value="ECO:0007669"/>
    <property type="project" value="UniProtKB-KW"/>
</dbReference>
<proteinExistence type="inferred from homology"/>
<comment type="similarity">
    <text evidence="1 9">Belongs to the peptidase S11 family.</text>
</comment>
<evidence type="ECO:0000256" key="4">
    <source>
        <dbReference type="ARBA" id="ARBA00022960"/>
    </source>
</evidence>
<keyword evidence="5" id="KW-0573">Peptidoglycan synthesis</keyword>
<keyword evidence="2" id="KW-0732">Signal</keyword>
<feature type="compositionally biased region" description="Basic and acidic residues" evidence="10">
    <location>
        <begin position="35"/>
        <end position="52"/>
    </location>
</feature>
<dbReference type="Gene3D" id="3.40.710.10">
    <property type="entry name" value="DD-peptidase/beta-lactamase superfamily"/>
    <property type="match status" value="1"/>
</dbReference>
<dbReference type="AlphaFoldDB" id="A0A1G2BVU4"/>
<dbReference type="STRING" id="1798553.A3H70_05450"/>
<dbReference type="InterPro" id="IPR012338">
    <property type="entry name" value="Beta-lactam/transpept-like"/>
</dbReference>
<protein>
    <recommendedName>
        <fullName evidence="11">Peptidase S11 D-alanyl-D-alanine carboxypeptidase A N-terminal domain-containing protein</fullName>
    </recommendedName>
</protein>
<evidence type="ECO:0000256" key="7">
    <source>
        <dbReference type="PIRSR" id="PIRSR618044-1"/>
    </source>
</evidence>
<evidence type="ECO:0000256" key="3">
    <source>
        <dbReference type="ARBA" id="ARBA00022801"/>
    </source>
</evidence>
<dbReference type="Pfam" id="PF00768">
    <property type="entry name" value="Peptidase_S11"/>
    <property type="match status" value="1"/>
</dbReference>
<evidence type="ECO:0000256" key="5">
    <source>
        <dbReference type="ARBA" id="ARBA00022984"/>
    </source>
</evidence>
<feature type="active site" description="Acyl-ester intermediate" evidence="7">
    <location>
        <position position="89"/>
    </location>
</feature>
<dbReference type="GO" id="GO:0009002">
    <property type="term" value="F:serine-type D-Ala-D-Ala carboxypeptidase activity"/>
    <property type="evidence" value="ECO:0007669"/>
    <property type="project" value="InterPro"/>
</dbReference>
<evidence type="ECO:0000313" key="13">
    <source>
        <dbReference type="Proteomes" id="UP000178109"/>
    </source>
</evidence>
<feature type="binding site" evidence="8">
    <location>
        <position position="250"/>
    </location>
    <ligand>
        <name>substrate</name>
    </ligand>
</feature>
<accession>A0A1G2BVU4</accession>
<dbReference type="PANTHER" id="PTHR21581:SF26">
    <property type="entry name" value="D-ALANYL-D-ALANINE ENDOPEPTIDASE"/>
    <property type="match status" value="1"/>
</dbReference>
<keyword evidence="4" id="KW-0133">Cell shape</keyword>
<evidence type="ECO:0000256" key="2">
    <source>
        <dbReference type="ARBA" id="ARBA00022729"/>
    </source>
</evidence>
<evidence type="ECO:0000256" key="1">
    <source>
        <dbReference type="ARBA" id="ARBA00007164"/>
    </source>
</evidence>
<evidence type="ECO:0000256" key="8">
    <source>
        <dbReference type="PIRSR" id="PIRSR618044-2"/>
    </source>
</evidence>
<evidence type="ECO:0000313" key="12">
    <source>
        <dbReference type="EMBL" id="OGY93056.1"/>
    </source>
</evidence>
<keyword evidence="6" id="KW-0961">Cell wall biogenesis/degradation</keyword>
<comment type="caution">
    <text evidence="12">The sequence shown here is derived from an EMBL/GenBank/DDBJ whole genome shotgun (WGS) entry which is preliminary data.</text>
</comment>
<name>A0A1G2BVU4_9BACT</name>
<evidence type="ECO:0000256" key="6">
    <source>
        <dbReference type="ARBA" id="ARBA00023316"/>
    </source>
</evidence>
<dbReference type="Proteomes" id="UP000178109">
    <property type="component" value="Unassembled WGS sequence"/>
</dbReference>
<dbReference type="GO" id="GO:0006508">
    <property type="term" value="P:proteolysis"/>
    <property type="evidence" value="ECO:0007669"/>
    <property type="project" value="InterPro"/>
</dbReference>
<feature type="domain" description="Peptidase S11 D-alanyl-D-alanine carboxypeptidase A N-terminal" evidence="11">
    <location>
        <begin position="58"/>
        <end position="281"/>
    </location>
</feature>
<evidence type="ECO:0000256" key="9">
    <source>
        <dbReference type="RuleBase" id="RU004016"/>
    </source>
</evidence>
<dbReference type="PANTHER" id="PTHR21581">
    <property type="entry name" value="D-ALANYL-D-ALANINE CARBOXYPEPTIDASE"/>
    <property type="match status" value="1"/>
</dbReference>